<sequence>CFENVAPATDETLHERIRELISTVCRSEQTYFMAQYLLSHVRKRLGSQAIGLRRIEEELESHMLDKYDRPQLAVHMRQLLDGRAVGGDDEVANALVSIVQSSYAAPGDIMSLYKQYHGALAAGQHAPSAQMLRSERILMLIVEQAFGHLWGATAQDERTDLVDKYIWLLAYATLSVDDQAESVDHAQLQQLTAQMKLMRDTLPIRPIQTTFNQVIRRVIDWVRVPILARVVLFWVRDVISSNSFTFYDKYFHSSEVPVPLLLLEEIAFSQPLLKPLVFDAYKESFESKVPGFIPEKQIRLQKVVINRIAVLVQLDYALPVLHYFDSHAESMDQT</sequence>
<evidence type="ECO:0000313" key="2">
    <source>
        <dbReference type="Proteomes" id="UP001139981"/>
    </source>
</evidence>
<dbReference type="EMBL" id="JANBVB010003551">
    <property type="protein sequence ID" value="KAJ2878396.1"/>
    <property type="molecule type" value="Genomic_DNA"/>
</dbReference>
<evidence type="ECO:0000313" key="1">
    <source>
        <dbReference type="EMBL" id="KAJ2878396.1"/>
    </source>
</evidence>
<gene>
    <name evidence="1" type="ORF">IWW38_006331</name>
</gene>
<keyword evidence="2" id="KW-1185">Reference proteome</keyword>
<comment type="caution">
    <text evidence="1">The sequence shown here is derived from an EMBL/GenBank/DDBJ whole genome shotgun (WGS) entry which is preliminary data.</text>
</comment>
<proteinExistence type="predicted"/>
<accession>A0ACC1LT87</accession>
<feature type="non-terminal residue" evidence="1">
    <location>
        <position position="334"/>
    </location>
</feature>
<organism evidence="1 2">
    <name type="scientific">Coemansia aciculifera</name>
    <dbReference type="NCBI Taxonomy" id="417176"/>
    <lineage>
        <taxon>Eukaryota</taxon>
        <taxon>Fungi</taxon>
        <taxon>Fungi incertae sedis</taxon>
        <taxon>Zoopagomycota</taxon>
        <taxon>Kickxellomycotina</taxon>
        <taxon>Kickxellomycetes</taxon>
        <taxon>Kickxellales</taxon>
        <taxon>Kickxellaceae</taxon>
        <taxon>Coemansia</taxon>
    </lineage>
</organism>
<feature type="non-terminal residue" evidence="1">
    <location>
        <position position="1"/>
    </location>
</feature>
<protein>
    <submittedName>
        <fullName evidence="1">Uncharacterized protein</fullName>
    </submittedName>
</protein>
<dbReference type="Proteomes" id="UP001139981">
    <property type="component" value="Unassembled WGS sequence"/>
</dbReference>
<name>A0ACC1LT87_9FUNG</name>
<reference evidence="1" key="1">
    <citation type="submission" date="2022-07" db="EMBL/GenBank/DDBJ databases">
        <title>Phylogenomic reconstructions and comparative analyses of Kickxellomycotina fungi.</title>
        <authorList>
            <person name="Reynolds N.K."/>
            <person name="Stajich J.E."/>
            <person name="Barry K."/>
            <person name="Grigoriev I.V."/>
            <person name="Crous P."/>
            <person name="Smith M.E."/>
        </authorList>
    </citation>
    <scope>NUCLEOTIDE SEQUENCE</scope>
    <source>
        <strain evidence="1">CBS 190363</strain>
    </source>
</reference>